<dbReference type="Proteomes" id="UP001208689">
    <property type="component" value="Chromosome"/>
</dbReference>
<dbReference type="EMBL" id="CP104013">
    <property type="protein sequence ID" value="UYP47885.1"/>
    <property type="molecule type" value="Genomic_DNA"/>
</dbReference>
<evidence type="ECO:0000313" key="3">
    <source>
        <dbReference type="Proteomes" id="UP001208689"/>
    </source>
</evidence>
<evidence type="ECO:0000313" key="2">
    <source>
        <dbReference type="EMBL" id="UYP47885.1"/>
    </source>
</evidence>
<feature type="compositionally biased region" description="Polar residues" evidence="1">
    <location>
        <begin position="543"/>
        <end position="557"/>
    </location>
</feature>
<organism evidence="2 3">
    <name type="scientific">Candidatus Lokiarchaeum ossiferum</name>
    <dbReference type="NCBI Taxonomy" id="2951803"/>
    <lineage>
        <taxon>Archaea</taxon>
        <taxon>Promethearchaeati</taxon>
        <taxon>Promethearchaeota</taxon>
        <taxon>Promethearchaeia</taxon>
        <taxon>Promethearchaeales</taxon>
        <taxon>Promethearchaeaceae</taxon>
        <taxon>Candidatus Lokiarchaeum</taxon>
    </lineage>
</organism>
<accession>A0ABY6HWT9</accession>
<proteinExistence type="predicted"/>
<feature type="compositionally biased region" description="Basic and acidic residues" evidence="1">
    <location>
        <begin position="192"/>
        <end position="203"/>
    </location>
</feature>
<keyword evidence="3" id="KW-1185">Reference proteome</keyword>
<protein>
    <submittedName>
        <fullName evidence="2">Uncharacterized protein</fullName>
    </submittedName>
</protein>
<reference evidence="2" key="1">
    <citation type="submission" date="2022-09" db="EMBL/GenBank/DDBJ databases">
        <title>Actin cytoskeleton and complex cell architecture in an #Asgard archaeon.</title>
        <authorList>
            <person name="Ponce Toledo R.I."/>
            <person name="Schleper C."/>
            <person name="Rodrigues Oliveira T."/>
            <person name="Wollweber F."/>
            <person name="Xu J."/>
            <person name="Rittmann S."/>
            <person name="Klingl A."/>
            <person name="Pilhofer M."/>
        </authorList>
    </citation>
    <scope>NUCLEOTIDE SEQUENCE</scope>
    <source>
        <strain evidence="2">B-35</strain>
    </source>
</reference>
<feature type="region of interest" description="Disordered" evidence="1">
    <location>
        <begin position="537"/>
        <end position="557"/>
    </location>
</feature>
<name>A0ABY6HWT9_9ARCH</name>
<feature type="region of interest" description="Disordered" evidence="1">
    <location>
        <begin position="261"/>
        <end position="301"/>
    </location>
</feature>
<gene>
    <name evidence="2" type="ORF">NEF87_004170</name>
</gene>
<sequence length="557" mass="64453">MDLTTAISRIHHLYVRIASNSTPAPGFGYKIERYNTRSGSGLLFIVLEPPVKKVKGKKKDYDKAIEKSENTGKCILPKDFPNIVSYLSSEFSKIIKPRAELLQYLQKLMAGLRLELIPMENMKYVFKNPIEPQIIVYDTIVKGQFAFYINIVDIEEQGLILAHERQMEYIITEIKNGKDPVQIKNLPAIRTGETEFHPRKSPLDDNEEEKQEPETVAKFRESIKQKKIQDEIENELDLETIIDFNPRPEAEQQESATIKRDLFGRPLPANVSPSNPDPIPLSGDGIKSTPKPKPAPAPLITPQMSPKDADLLSEQPNQIDNTPNLEKLRTEIIELRQKIQKYDHLEEENSRLQDQILLVTDSLTLQLAQKDTKIKEIQKQKEKLDFQLNEVNQLSKKKEEKFQFIINKLTNANEDLIKNLAAIESEKEQKVQIENNHGEEMEKLRETINEYFEENNLLAQSIKETDEKNKMLTAQIKTINDDRQKVLNEKLNLEIMLTELQDRIFELESDIEKKEHEISQKTEEKNEIQTHIEEIIKERESTLSDLENQTQNLDKGE</sequence>
<feature type="region of interest" description="Disordered" evidence="1">
    <location>
        <begin position="192"/>
        <end position="217"/>
    </location>
</feature>
<evidence type="ECO:0000256" key="1">
    <source>
        <dbReference type="SAM" id="MobiDB-lite"/>
    </source>
</evidence>